<feature type="binding site" evidence="7">
    <location>
        <position position="233"/>
    </location>
    <ligand>
        <name>substrate</name>
    </ligand>
</feature>
<dbReference type="GO" id="GO:0004345">
    <property type="term" value="F:glucose-6-phosphate dehydrogenase activity"/>
    <property type="evidence" value="ECO:0007669"/>
    <property type="project" value="UniProtKB-UniRule"/>
</dbReference>
<dbReference type="PANTHER" id="PTHR23429:SF0">
    <property type="entry name" value="GLUCOSE-6-PHOSPHATE 1-DEHYDROGENASE"/>
    <property type="match status" value="1"/>
</dbReference>
<dbReference type="PIRSF" id="PIRSF000110">
    <property type="entry name" value="G6PD"/>
    <property type="match status" value="1"/>
</dbReference>
<evidence type="ECO:0000259" key="8">
    <source>
        <dbReference type="Pfam" id="PF00479"/>
    </source>
</evidence>
<sequence>MSTQTNFDMVLFGATGDLAMRKLLPCLYQAHVAGLLHPEGRILGVSRSELDRAGFLEKVESSAKIHVKQHFSDGQWASFIRRLDYLTVDVTRAEDFTALGEMVKARQQTENIVVYLSTAPKFFAQACANLAAVGLNADNVRVVLEKPLGTDLQSSREINTDVARYFKEEQIYRIDHYLGKESLQNLLALRFANVMFEPLWNNQYIESVQLTIAEQLGVEERGEFYDITGALRDMVQNHLMQMLCMTAMEKPASLDADDVRDEKVKVIKALKPLTAESVNELVVRGQYTADKGMNGYLQEKDVPAGSFTETYVAIKAEIDNARWAGVPFYLRTGKRMAGKVAEIVLNFRKLDTLIFDGSQAAPNRLVIELQPEESVRLYTQVKTPGAGNRVELTALSVNMGKEIAGRRQEAYERLLLDVINGKLALFNRRDELEAAWEYVMPILDNWATSTQAPHGYAAHSWGPEAARELLARDGHRWHEEQQAQTEA</sequence>
<evidence type="ECO:0000313" key="10">
    <source>
        <dbReference type="EMBL" id="STZ75814.1"/>
    </source>
</evidence>
<dbReference type="Gene3D" id="3.40.50.720">
    <property type="entry name" value="NAD(P)-binding Rossmann-like Domain"/>
    <property type="match status" value="1"/>
</dbReference>
<dbReference type="InterPro" id="IPR022675">
    <property type="entry name" value="G6P_DH_C"/>
</dbReference>
<evidence type="ECO:0000256" key="7">
    <source>
        <dbReference type="HAMAP-Rule" id="MF_00966"/>
    </source>
</evidence>
<dbReference type="PROSITE" id="PS00069">
    <property type="entry name" value="G6P_DEHYDROGENASE"/>
    <property type="match status" value="1"/>
</dbReference>
<dbReference type="EC" id="1.1.1.49" evidence="7"/>
<dbReference type="Pfam" id="PF00479">
    <property type="entry name" value="G6PD_N"/>
    <property type="match status" value="1"/>
</dbReference>
<dbReference type="Gene3D" id="3.30.360.10">
    <property type="entry name" value="Dihydrodipicolinate Reductase, domain 2"/>
    <property type="match status" value="1"/>
</dbReference>
<accession>A0A378UEI8</accession>
<feature type="domain" description="Glucose-6-phosphate dehydrogenase NAD-binding" evidence="8">
    <location>
        <begin position="10"/>
        <end position="185"/>
    </location>
</feature>
<dbReference type="Proteomes" id="UP000254651">
    <property type="component" value="Unassembled WGS sequence"/>
</dbReference>
<organism evidence="10 11">
    <name type="scientific">Bergeriella denitrificans</name>
    <name type="common">Neisseria denitrificans</name>
    <dbReference type="NCBI Taxonomy" id="494"/>
    <lineage>
        <taxon>Bacteria</taxon>
        <taxon>Pseudomonadati</taxon>
        <taxon>Pseudomonadota</taxon>
        <taxon>Betaproteobacteria</taxon>
        <taxon>Neisseriales</taxon>
        <taxon>Neisseriaceae</taxon>
        <taxon>Bergeriella</taxon>
    </lineage>
</organism>
<dbReference type="HAMAP" id="MF_00966">
    <property type="entry name" value="G6PD"/>
    <property type="match status" value="1"/>
</dbReference>
<feature type="domain" description="Glucose-6-phosphate dehydrogenase C-terminal" evidence="9">
    <location>
        <begin position="187"/>
        <end position="478"/>
    </location>
</feature>
<evidence type="ECO:0000256" key="2">
    <source>
        <dbReference type="ARBA" id="ARBA00009975"/>
    </source>
</evidence>
<dbReference type="AlphaFoldDB" id="A0A378UEI8"/>
<comment type="similarity">
    <text evidence="2 7">Belongs to the glucose-6-phosphate dehydrogenase family.</text>
</comment>
<dbReference type="PRINTS" id="PR00079">
    <property type="entry name" value="G6PDHDRGNASE"/>
</dbReference>
<dbReference type="InterPro" id="IPR036291">
    <property type="entry name" value="NAD(P)-bd_dom_sf"/>
</dbReference>
<feature type="binding site" evidence="7">
    <location>
        <position position="334"/>
    </location>
    <ligand>
        <name>substrate</name>
    </ligand>
</feature>
<dbReference type="InterPro" id="IPR022674">
    <property type="entry name" value="G6P_DH_NAD-bd"/>
</dbReference>
<dbReference type="SUPFAM" id="SSF55347">
    <property type="entry name" value="Glyceraldehyde-3-phosphate dehydrogenase-like, C-terminal domain"/>
    <property type="match status" value="1"/>
</dbReference>
<dbReference type="GO" id="GO:0005829">
    <property type="term" value="C:cytosol"/>
    <property type="evidence" value="ECO:0007669"/>
    <property type="project" value="TreeGrafter"/>
</dbReference>
<dbReference type="InterPro" id="IPR001282">
    <property type="entry name" value="G6P_DH"/>
</dbReference>
<dbReference type="UniPathway" id="UPA00115">
    <property type="reaction ID" value="UER00408"/>
</dbReference>
<dbReference type="RefSeq" id="WP_066077250.1">
    <property type="nucleotide sequence ID" value="NZ_CP181246.1"/>
</dbReference>
<feature type="binding site" evidence="7">
    <location>
        <position position="339"/>
    </location>
    <ligand>
        <name>substrate</name>
    </ligand>
</feature>
<dbReference type="GO" id="GO:0009051">
    <property type="term" value="P:pentose-phosphate shunt, oxidative branch"/>
    <property type="evidence" value="ECO:0007669"/>
    <property type="project" value="TreeGrafter"/>
</dbReference>
<feature type="binding site" evidence="7">
    <location>
        <position position="47"/>
    </location>
    <ligand>
        <name>NADP(+)</name>
        <dbReference type="ChEBI" id="CHEBI:58349"/>
    </ligand>
</feature>
<gene>
    <name evidence="7 10" type="primary">zwf</name>
    <name evidence="10" type="ORF">NCTC10295_00567</name>
</gene>
<protein>
    <recommendedName>
        <fullName evidence="7">Glucose-6-phosphate 1-dehydrogenase</fullName>
        <shortName evidence="7">G6PD</shortName>
        <ecNumber evidence="7">1.1.1.49</ecNumber>
    </recommendedName>
</protein>
<dbReference type="InterPro" id="IPR019796">
    <property type="entry name" value="G6P_DH_AS"/>
</dbReference>
<feature type="binding site" evidence="7">
    <location>
        <position position="176"/>
    </location>
    <ligand>
        <name>substrate</name>
    </ligand>
</feature>
<dbReference type="Pfam" id="PF02781">
    <property type="entry name" value="G6PD_C"/>
    <property type="match status" value="1"/>
</dbReference>
<keyword evidence="6 7" id="KW-0119">Carbohydrate metabolism</keyword>
<keyword evidence="11" id="KW-1185">Reference proteome</keyword>
<dbReference type="NCBIfam" id="TIGR00871">
    <property type="entry name" value="zwf"/>
    <property type="match status" value="1"/>
</dbReference>
<evidence type="ECO:0000256" key="6">
    <source>
        <dbReference type="ARBA" id="ARBA00023277"/>
    </source>
</evidence>
<dbReference type="SUPFAM" id="SSF51735">
    <property type="entry name" value="NAD(P)-binding Rossmann-fold domains"/>
    <property type="match status" value="1"/>
</dbReference>
<feature type="binding site" evidence="7">
    <location>
        <position position="214"/>
    </location>
    <ligand>
        <name>substrate</name>
    </ligand>
</feature>
<dbReference type="GO" id="GO:0006006">
    <property type="term" value="P:glucose metabolic process"/>
    <property type="evidence" value="ECO:0007669"/>
    <property type="project" value="UniProtKB-KW"/>
</dbReference>
<proteinExistence type="inferred from homology"/>
<evidence type="ECO:0000256" key="4">
    <source>
        <dbReference type="ARBA" id="ARBA00022857"/>
    </source>
</evidence>
<dbReference type="PANTHER" id="PTHR23429">
    <property type="entry name" value="GLUCOSE-6-PHOSPHATE 1-DEHYDROGENASE G6PD"/>
    <property type="match status" value="1"/>
</dbReference>
<keyword evidence="5 7" id="KW-0560">Oxidoreductase</keyword>
<comment type="catalytic activity">
    <reaction evidence="7">
        <text>D-glucose 6-phosphate + NADP(+) = 6-phospho-D-glucono-1,5-lactone + NADPH + H(+)</text>
        <dbReference type="Rhea" id="RHEA:15841"/>
        <dbReference type="ChEBI" id="CHEBI:15378"/>
        <dbReference type="ChEBI" id="CHEBI:57783"/>
        <dbReference type="ChEBI" id="CHEBI:57955"/>
        <dbReference type="ChEBI" id="CHEBI:58349"/>
        <dbReference type="ChEBI" id="CHEBI:61548"/>
        <dbReference type="EC" id="1.1.1.49"/>
    </reaction>
</comment>
<keyword evidence="3 7" id="KW-0313">Glucose metabolism</keyword>
<feature type="binding site" evidence="7">
    <location>
        <position position="146"/>
    </location>
    <ligand>
        <name>NADP(+)</name>
        <dbReference type="ChEBI" id="CHEBI:58349"/>
    </ligand>
</feature>
<feature type="binding site" evidence="7">
    <location>
        <begin position="89"/>
        <end position="90"/>
    </location>
    <ligand>
        <name>NADP(+)</name>
        <dbReference type="ChEBI" id="CHEBI:58349"/>
    </ligand>
</feature>
<comment type="function">
    <text evidence="7">Catalyzes the oxidation of glucose 6-phosphate to 6-phosphogluconolactone.</text>
</comment>
<comment type="pathway">
    <text evidence="1 7">Carbohydrate degradation; pentose phosphate pathway; D-ribulose 5-phosphate from D-glucose 6-phosphate (oxidative stage): step 1/3.</text>
</comment>
<reference evidence="10 11" key="1">
    <citation type="submission" date="2018-06" db="EMBL/GenBank/DDBJ databases">
        <authorList>
            <consortium name="Pathogen Informatics"/>
            <person name="Doyle S."/>
        </authorList>
    </citation>
    <scope>NUCLEOTIDE SEQUENCE [LARGE SCALE GENOMIC DNA]</scope>
    <source>
        <strain evidence="10 11">NCTC10295</strain>
    </source>
</reference>
<feature type="active site" description="Proton acceptor" evidence="7">
    <location>
        <position position="238"/>
    </location>
</feature>
<evidence type="ECO:0000256" key="5">
    <source>
        <dbReference type="ARBA" id="ARBA00023002"/>
    </source>
</evidence>
<dbReference type="EMBL" id="UGQS01000001">
    <property type="protein sequence ID" value="STZ75814.1"/>
    <property type="molecule type" value="Genomic_DNA"/>
</dbReference>
<feature type="binding site" evidence="7">
    <location>
        <position position="180"/>
    </location>
    <ligand>
        <name>substrate</name>
    </ligand>
</feature>
<keyword evidence="4 7" id="KW-0521">NADP</keyword>
<dbReference type="GO" id="GO:0050661">
    <property type="term" value="F:NADP binding"/>
    <property type="evidence" value="ECO:0007669"/>
    <property type="project" value="UniProtKB-UniRule"/>
</dbReference>
<name>A0A378UEI8_BERDE</name>
<comment type="caution">
    <text evidence="7">Lacks conserved residue(s) required for the propagation of feature annotation.</text>
</comment>
<evidence type="ECO:0000256" key="3">
    <source>
        <dbReference type="ARBA" id="ARBA00022526"/>
    </source>
</evidence>
<evidence type="ECO:0000313" key="11">
    <source>
        <dbReference type="Proteomes" id="UP000254651"/>
    </source>
</evidence>
<evidence type="ECO:0000259" key="9">
    <source>
        <dbReference type="Pfam" id="PF02781"/>
    </source>
</evidence>
<evidence type="ECO:0000256" key="1">
    <source>
        <dbReference type="ARBA" id="ARBA00004937"/>
    </source>
</evidence>